<dbReference type="Pfam" id="PF00293">
    <property type="entry name" value="NUDIX"/>
    <property type="match status" value="1"/>
</dbReference>
<evidence type="ECO:0000256" key="1">
    <source>
        <dbReference type="ARBA" id="ARBA00001946"/>
    </source>
</evidence>
<name>A0A378XEH9_9BURK</name>
<keyword evidence="2 4" id="KW-0378">Hydrolase</keyword>
<dbReference type="STRING" id="1122619.GCA_000373745_00935"/>
<accession>A0A378XEH9</accession>
<dbReference type="RefSeq" id="WP_018574118.1">
    <property type="nucleotide sequence ID" value="NZ_CP065725.1"/>
</dbReference>
<evidence type="ECO:0000313" key="6">
    <source>
        <dbReference type="Proteomes" id="UP000254603"/>
    </source>
</evidence>
<dbReference type="Proteomes" id="UP000254603">
    <property type="component" value="Unassembled WGS sequence"/>
</dbReference>
<evidence type="ECO:0000313" key="5">
    <source>
        <dbReference type="EMBL" id="SUA52785.1"/>
    </source>
</evidence>
<dbReference type="EMBL" id="UGSB01000001">
    <property type="protein sequence ID" value="SUA52785.1"/>
    <property type="molecule type" value="Genomic_DNA"/>
</dbReference>
<dbReference type="Proteomes" id="UP000594903">
    <property type="component" value="Chromosome"/>
</dbReference>
<dbReference type="Pfam" id="PF14803">
    <property type="entry name" value="Zn_ribbon_Nudix"/>
    <property type="match status" value="1"/>
</dbReference>
<dbReference type="CDD" id="cd04511">
    <property type="entry name" value="NUDIX_Hydrolase"/>
    <property type="match status" value="1"/>
</dbReference>
<dbReference type="PANTHER" id="PTHR43222">
    <property type="entry name" value="NUDIX HYDROLASE 23"/>
    <property type="match status" value="1"/>
</dbReference>
<protein>
    <submittedName>
        <fullName evidence="5">NADH pyrophosphatase</fullName>
    </submittedName>
    <submittedName>
        <fullName evidence="4">NUDIX hydrolase</fullName>
    </submittedName>
</protein>
<dbReference type="Gene3D" id="3.90.79.10">
    <property type="entry name" value="Nucleoside Triphosphate Pyrophosphohydrolase"/>
    <property type="match status" value="1"/>
</dbReference>
<reference evidence="4 7" key="2">
    <citation type="submission" date="2020-12" db="EMBL/GenBank/DDBJ databases">
        <title>FDA dAtabase for Regulatory Grade micrObial Sequences (FDA-ARGOS): Supporting development and validation of Infectious Disease Dx tests.</title>
        <authorList>
            <person name="Sproer C."/>
            <person name="Gronow S."/>
            <person name="Severitt S."/>
            <person name="Schroder I."/>
            <person name="Tallon L."/>
            <person name="Sadzewicz L."/>
            <person name="Zhao X."/>
            <person name="Boylan J."/>
            <person name="Ott S."/>
            <person name="Bowen H."/>
            <person name="Vavikolanu K."/>
            <person name="Mehta A."/>
            <person name="Aluvathingal J."/>
            <person name="Nadendla S."/>
            <person name="Lowell S."/>
            <person name="Myers T."/>
            <person name="Yan Y."/>
            <person name="Sichtig H."/>
        </authorList>
    </citation>
    <scope>NUCLEOTIDE SEQUENCE [LARGE SCALE GENOMIC DNA]</scope>
    <source>
        <strain evidence="4 7">FDAARGOS_872</strain>
    </source>
</reference>
<evidence type="ECO:0000313" key="4">
    <source>
        <dbReference type="EMBL" id="QPT40793.1"/>
    </source>
</evidence>
<gene>
    <name evidence="4" type="ORF">I6G29_04280</name>
    <name evidence="5" type="ORF">NCTC11997_00907</name>
</gene>
<dbReference type="EMBL" id="CP065725">
    <property type="protein sequence ID" value="QPT40793.1"/>
    <property type="molecule type" value="Genomic_DNA"/>
</dbReference>
<comment type="cofactor">
    <cofactor evidence="1">
        <name>Mg(2+)</name>
        <dbReference type="ChEBI" id="CHEBI:18420"/>
    </cofactor>
</comment>
<reference evidence="5 6" key="1">
    <citation type="submission" date="2018-06" db="EMBL/GenBank/DDBJ databases">
        <authorList>
            <consortium name="Pathogen Informatics"/>
            <person name="Doyle S."/>
        </authorList>
    </citation>
    <scope>NUCLEOTIDE SEQUENCE [LARGE SCALE GENOMIC DNA]</scope>
    <source>
        <strain evidence="5 6">NCTC11997</strain>
    </source>
</reference>
<proteinExistence type="predicted"/>
<evidence type="ECO:0000259" key="3">
    <source>
        <dbReference type="PROSITE" id="PS51462"/>
    </source>
</evidence>
<dbReference type="AlphaFoldDB" id="A0A378XEH9"/>
<dbReference type="PANTHER" id="PTHR43222:SF2">
    <property type="entry name" value="NUDIX HYDROLASE 23, CHLOROPLASTIC"/>
    <property type="match status" value="1"/>
</dbReference>
<dbReference type="Gene3D" id="2.20.70.10">
    <property type="match status" value="1"/>
</dbReference>
<organism evidence="5 6">
    <name type="scientific">Oligella ureolytica</name>
    <dbReference type="NCBI Taxonomy" id="90244"/>
    <lineage>
        <taxon>Bacteria</taxon>
        <taxon>Pseudomonadati</taxon>
        <taxon>Pseudomonadota</taxon>
        <taxon>Betaproteobacteria</taxon>
        <taxon>Burkholderiales</taxon>
        <taxon>Alcaligenaceae</taxon>
        <taxon>Oligella</taxon>
    </lineage>
</organism>
<dbReference type="InterPro" id="IPR015797">
    <property type="entry name" value="NUDIX_hydrolase-like_dom_sf"/>
</dbReference>
<dbReference type="PROSITE" id="PS51462">
    <property type="entry name" value="NUDIX"/>
    <property type="match status" value="1"/>
</dbReference>
<feature type="domain" description="Nudix hydrolase" evidence="3">
    <location>
        <begin position="48"/>
        <end position="174"/>
    </location>
</feature>
<dbReference type="InterPro" id="IPR000086">
    <property type="entry name" value="NUDIX_hydrolase_dom"/>
</dbReference>
<keyword evidence="7" id="KW-1185">Reference proteome</keyword>
<dbReference type="GO" id="GO:0016787">
    <property type="term" value="F:hydrolase activity"/>
    <property type="evidence" value="ECO:0007669"/>
    <property type="project" value="UniProtKB-KW"/>
</dbReference>
<sequence length="190" mass="21401">MNKHDLPFFFPAPTQQKFCTQCGTELSQIVPPEDNQLRDTCLACGAVHYRNPLIVVGTIPVYENKILLCKRAIEPRSNTWTFPSGFMELSESTVEGAKRETLEEAGAIVEVGDLFTVIDLPQTNQVHIYYLAKAADDHLDPGIESLEAAYFDIEDIPWDNLAFRSISTTLEHYVRALKTGDFGPFNYIIE</sequence>
<evidence type="ECO:0000256" key="2">
    <source>
        <dbReference type="ARBA" id="ARBA00022801"/>
    </source>
</evidence>
<dbReference type="InterPro" id="IPR020084">
    <property type="entry name" value="NUDIX_hydrolase_CS"/>
</dbReference>
<evidence type="ECO:0000313" key="7">
    <source>
        <dbReference type="Proteomes" id="UP000594903"/>
    </source>
</evidence>
<dbReference type="SUPFAM" id="SSF55811">
    <property type="entry name" value="Nudix"/>
    <property type="match status" value="1"/>
</dbReference>
<dbReference type="PROSITE" id="PS00893">
    <property type="entry name" value="NUDIX_BOX"/>
    <property type="match status" value="1"/>
</dbReference>
<dbReference type="InterPro" id="IPR029401">
    <property type="entry name" value="Nudix_N"/>
</dbReference>
<dbReference type="OrthoDB" id="5417595at2"/>